<gene>
    <name evidence="2" type="ORF">METZ01_LOCUS307968</name>
</gene>
<evidence type="ECO:0000259" key="1">
    <source>
        <dbReference type="Pfam" id="PF19295"/>
    </source>
</evidence>
<organism evidence="2">
    <name type="scientific">marine metagenome</name>
    <dbReference type="NCBI Taxonomy" id="408172"/>
    <lineage>
        <taxon>unclassified sequences</taxon>
        <taxon>metagenomes</taxon>
        <taxon>ecological metagenomes</taxon>
    </lineage>
</organism>
<dbReference type="InterPro" id="IPR037284">
    <property type="entry name" value="SUF_FeS_clus_asmbl_SufBD_sf"/>
</dbReference>
<dbReference type="GO" id="GO:0016226">
    <property type="term" value="P:iron-sulfur cluster assembly"/>
    <property type="evidence" value="ECO:0007669"/>
    <property type="project" value="InterPro"/>
</dbReference>
<dbReference type="InterPro" id="IPR055346">
    <property type="entry name" value="Fe-S_cluster_assembly_SufBD"/>
</dbReference>
<dbReference type="PANTHER" id="PTHR30508:SF1">
    <property type="entry name" value="UPF0051 PROTEIN ABCI8, CHLOROPLASTIC-RELATED"/>
    <property type="match status" value="1"/>
</dbReference>
<feature type="domain" description="SUF system FeS cluster assembly SufBD N-terminal" evidence="1">
    <location>
        <begin position="141"/>
        <end position="203"/>
    </location>
</feature>
<dbReference type="Pfam" id="PF19295">
    <property type="entry name" value="SufBD_N"/>
    <property type="match status" value="1"/>
</dbReference>
<accession>A0A382N1M8</accession>
<dbReference type="PANTHER" id="PTHR30508">
    <property type="entry name" value="FES CLUSTER ASSEMBLY PROTEIN SUF"/>
    <property type="match status" value="1"/>
</dbReference>
<name>A0A382N1M8_9ZZZZ</name>
<dbReference type="InterPro" id="IPR045595">
    <property type="entry name" value="SufBD_N"/>
</dbReference>
<feature type="non-terminal residue" evidence="2">
    <location>
        <position position="221"/>
    </location>
</feature>
<sequence length="221" mass="24535">MSALEAEIGGLVGREYKEGFVTEIDSDTLPPGLDEGVIRTISDKKNEPDFMLEWRLDAYRRWGSMNTPEWAHVHYPPIDFQAISYYSAPGSKGEGPKSLDEVDPKLLETYEKLGIPLEEQKVLSGVAVDAVFDSVSVATTFKKDLAEAGVIFCPFSEALQEHPELVRKYLGTVVPQGDNYYAALNSAVFSDGSFVYVPKGVRCPMELSTYFRINAMNTGQF</sequence>
<protein>
    <recommendedName>
        <fullName evidence="1">SUF system FeS cluster assembly SufBD N-terminal domain-containing protein</fullName>
    </recommendedName>
</protein>
<dbReference type="SUPFAM" id="SSF101960">
    <property type="entry name" value="Stabilizer of iron transporter SufD"/>
    <property type="match status" value="1"/>
</dbReference>
<dbReference type="AlphaFoldDB" id="A0A382N1M8"/>
<reference evidence="2" key="1">
    <citation type="submission" date="2018-05" db="EMBL/GenBank/DDBJ databases">
        <authorList>
            <person name="Lanie J.A."/>
            <person name="Ng W.-L."/>
            <person name="Kazmierczak K.M."/>
            <person name="Andrzejewski T.M."/>
            <person name="Davidsen T.M."/>
            <person name="Wayne K.J."/>
            <person name="Tettelin H."/>
            <person name="Glass J.I."/>
            <person name="Rusch D."/>
            <person name="Podicherti R."/>
            <person name="Tsui H.-C.T."/>
            <person name="Winkler M.E."/>
        </authorList>
    </citation>
    <scope>NUCLEOTIDE SEQUENCE</scope>
</reference>
<evidence type="ECO:0000313" key="2">
    <source>
        <dbReference type="EMBL" id="SVC55114.1"/>
    </source>
</evidence>
<proteinExistence type="predicted"/>
<dbReference type="EMBL" id="UINC01097426">
    <property type="protein sequence ID" value="SVC55114.1"/>
    <property type="molecule type" value="Genomic_DNA"/>
</dbReference>